<comment type="caution">
    <text evidence="4">The sequence shown here is derived from an EMBL/GenBank/DDBJ whole genome shotgun (WGS) entry which is preliminary data.</text>
</comment>
<dbReference type="SUPFAM" id="SSF50685">
    <property type="entry name" value="Barwin-like endoglucanases"/>
    <property type="match status" value="1"/>
</dbReference>
<name>A0A0W0FFI8_MONRR</name>
<dbReference type="eggNOG" id="ENOG502SWKJ">
    <property type="taxonomic scope" value="Eukaryota"/>
</dbReference>
<evidence type="ECO:0000256" key="1">
    <source>
        <dbReference type="ARBA" id="ARBA00022729"/>
    </source>
</evidence>
<accession>A0A0W0FFI8</accession>
<keyword evidence="1 2" id="KW-0732">Signal</keyword>
<evidence type="ECO:0000256" key="2">
    <source>
        <dbReference type="SAM" id="SignalP"/>
    </source>
</evidence>
<dbReference type="PANTHER" id="PTHR31836:SF25">
    <property type="entry name" value="RLPA-LIKE PROTEIN DOUBLE-PSI BETA-BARREL DOMAIN-CONTAINING PROTEIN"/>
    <property type="match status" value="1"/>
</dbReference>
<dbReference type="CDD" id="cd22191">
    <property type="entry name" value="DPBB_RlpA_EXP_N-like"/>
    <property type="match status" value="1"/>
</dbReference>
<dbReference type="Gene3D" id="3.80.10.10">
    <property type="entry name" value="Ribonuclease Inhibitor"/>
    <property type="match status" value="1"/>
</dbReference>
<feature type="signal peptide" evidence="2">
    <location>
        <begin position="1"/>
        <end position="21"/>
    </location>
</feature>
<dbReference type="PANTHER" id="PTHR31836">
    <property type="match status" value="1"/>
</dbReference>
<dbReference type="AlphaFoldDB" id="A0A0W0FFI8"/>
<feature type="chain" id="PRO_5006901738" description="F-box domain-containing protein" evidence="2">
    <location>
        <begin position="22"/>
        <end position="646"/>
    </location>
</feature>
<protein>
    <recommendedName>
        <fullName evidence="3">F-box domain-containing protein</fullName>
    </recommendedName>
</protein>
<organism evidence="4 5">
    <name type="scientific">Moniliophthora roreri</name>
    <name type="common">Frosty pod rot fungus</name>
    <name type="synonym">Monilia roreri</name>
    <dbReference type="NCBI Taxonomy" id="221103"/>
    <lineage>
        <taxon>Eukaryota</taxon>
        <taxon>Fungi</taxon>
        <taxon>Dikarya</taxon>
        <taxon>Basidiomycota</taxon>
        <taxon>Agaricomycotina</taxon>
        <taxon>Agaricomycetes</taxon>
        <taxon>Agaricomycetidae</taxon>
        <taxon>Agaricales</taxon>
        <taxon>Marasmiineae</taxon>
        <taxon>Marasmiaceae</taxon>
        <taxon>Moniliophthora</taxon>
    </lineage>
</organism>
<evidence type="ECO:0000259" key="3">
    <source>
        <dbReference type="Pfam" id="PF12937"/>
    </source>
</evidence>
<dbReference type="Pfam" id="PF12937">
    <property type="entry name" value="F-box-like"/>
    <property type="match status" value="1"/>
</dbReference>
<dbReference type="EMBL" id="LATX01002019">
    <property type="protein sequence ID" value="KTB35050.1"/>
    <property type="molecule type" value="Genomic_DNA"/>
</dbReference>
<reference evidence="4 5" key="1">
    <citation type="submission" date="2015-12" db="EMBL/GenBank/DDBJ databases">
        <title>Draft genome sequence of Moniliophthora roreri, the causal agent of frosty pod rot of cacao.</title>
        <authorList>
            <person name="Aime M.C."/>
            <person name="Diaz-Valderrama J.R."/>
            <person name="Kijpornyongpan T."/>
            <person name="Phillips-Mora W."/>
        </authorList>
    </citation>
    <scope>NUCLEOTIDE SEQUENCE [LARGE SCALE GENOMIC DNA]</scope>
    <source>
        <strain evidence="4 5">MCA 2952</strain>
    </source>
</reference>
<dbReference type="InterPro" id="IPR032675">
    <property type="entry name" value="LRR_dom_sf"/>
</dbReference>
<evidence type="ECO:0000313" key="4">
    <source>
        <dbReference type="EMBL" id="KTB35050.1"/>
    </source>
</evidence>
<dbReference type="InterPro" id="IPR051477">
    <property type="entry name" value="Expansin_CellWall"/>
</dbReference>
<sequence>MVHCLNFAFLFLFALLSVVLSAPVPDLQPRALSKRGYSGRATYFYVGLGNCGDTNVDADIVVALATSTYNNGAHCNQQVKITDSKGTVQYATVKDSCSTCAEGDLDMSPSLFQLFNSLDTGVFPMSWDDDSRMVCAQLSQELAALDAEFEQLHATLIHVAQKREELRQKYQTARAPLSVVRNLPTEVLQSIFNYYLPPFSVARASEGPLLLGRICKKWRSVALGTPELWTSIHIVVPVAEYPSDRNIAGKCRDLREGVETWLSRTGNLPLRISVYFNAREQDARLLGEAAKMVEILIPYLKRCSYIRLDLPLQCLQPLNDIPGREFQQLETALVKLKDPFSLSEPSNLSHGNPVSFLSDSPRLCSLCLRDDRPSRYLRPTVNWSSLKDLSLKLVGSRPVELFNIISQFTNLRAFELIVCYVDRHSGPPSPPPEQHYTLPHLHDLTVSVPCDFIHEIFNILILPSLQKLHLENHQCVSFADAFTSIKDLCLRSSNSLHKLTLNLTSDSFKPMAPFLELLRTVPSLMELDVAGYEMENAEYDEFFEALVLKADGMDSIPCPNLRKLVIPDSTASDEGKLVEFVSSRCEVKASCPVAAWDSVRISTYRKTLQTALLAYKGQVEVDLRTHWYNNHRMGLPISFDVFDEPL</sequence>
<proteinExistence type="predicted"/>
<dbReference type="Proteomes" id="UP000054988">
    <property type="component" value="Unassembled WGS sequence"/>
</dbReference>
<gene>
    <name evidence="4" type="ORF">WG66_12384</name>
</gene>
<dbReference type="Gene3D" id="1.20.1280.50">
    <property type="match status" value="1"/>
</dbReference>
<dbReference type="SUPFAM" id="SSF52047">
    <property type="entry name" value="RNI-like"/>
    <property type="match status" value="1"/>
</dbReference>
<evidence type="ECO:0000313" key="5">
    <source>
        <dbReference type="Proteomes" id="UP000054988"/>
    </source>
</evidence>
<dbReference type="InterPro" id="IPR036047">
    <property type="entry name" value="F-box-like_dom_sf"/>
</dbReference>
<feature type="domain" description="F-box" evidence="3">
    <location>
        <begin position="181"/>
        <end position="234"/>
    </location>
</feature>
<dbReference type="InterPro" id="IPR036908">
    <property type="entry name" value="RlpA-like_sf"/>
</dbReference>
<dbReference type="InterPro" id="IPR001810">
    <property type="entry name" value="F-box_dom"/>
</dbReference>
<dbReference type="Gene3D" id="2.40.40.10">
    <property type="entry name" value="RlpA-like domain"/>
    <property type="match status" value="1"/>
</dbReference>
<dbReference type="SUPFAM" id="SSF81383">
    <property type="entry name" value="F-box domain"/>
    <property type="match status" value="1"/>
</dbReference>